<evidence type="ECO:0000256" key="15">
    <source>
        <dbReference type="ARBA" id="ARBA00023145"/>
    </source>
</evidence>
<dbReference type="PROSITE" id="PS51691">
    <property type="entry name" value="PEPTIDASE_S6"/>
    <property type="match status" value="1"/>
</dbReference>
<evidence type="ECO:0000313" key="20">
    <source>
        <dbReference type="Proteomes" id="UP001238370"/>
    </source>
</evidence>
<dbReference type="InterPro" id="IPR030396">
    <property type="entry name" value="Peptidase_S6_dom"/>
</dbReference>
<keyword evidence="7" id="KW-0645">Protease</keyword>
<evidence type="ECO:0000256" key="7">
    <source>
        <dbReference type="ARBA" id="ARBA00022670"/>
    </source>
</evidence>
<keyword evidence="8" id="KW-0812">Transmembrane</keyword>
<feature type="domain" description="Autotransporter" evidence="17">
    <location>
        <begin position="2381"/>
        <end position="2648"/>
    </location>
</feature>
<comment type="subcellular location">
    <subcellularLocation>
        <location evidence="3">Cell outer membrane</location>
        <topology evidence="3">Multi-pass membrane protein</topology>
    </subcellularLocation>
    <subcellularLocation>
        <location evidence="1">Cell surface</location>
    </subcellularLocation>
    <subcellularLocation>
        <location evidence="2">Periplasm</location>
    </subcellularLocation>
    <subcellularLocation>
        <location evidence="4">Secreted</location>
    </subcellularLocation>
</comment>
<evidence type="ECO:0000256" key="4">
    <source>
        <dbReference type="ARBA" id="ARBA00004613"/>
    </source>
</evidence>
<keyword evidence="12" id="KW-0720">Serine protease</keyword>
<reference evidence="19 20" key="1">
    <citation type="submission" date="2022-03" db="EMBL/GenBank/DDBJ databases">
        <title>Survey of Intraspecific Variation of Edwardsiella anguillarum Isolates from Non-Anguillid Fish Host Originating from Varied Geographic Locations.</title>
        <authorList>
            <person name="Armwood A.R."/>
            <person name="Woodyard E."/>
            <person name="Waldbieser G.C."/>
            <person name="Camus A.C."/>
            <person name="Divya D."/>
            <person name="Tekedar H."/>
            <person name="Soto E."/>
            <person name="Stein C."/>
            <person name="Ucko M."/>
            <person name="Ware C."/>
            <person name="Griffin M.J."/>
        </authorList>
    </citation>
    <scope>NUCLEOTIDE SEQUENCE [LARGE SCALE GENOMIC DNA]</scope>
    <source>
        <strain evidence="19 20">R18-35-2</strain>
    </source>
</reference>
<evidence type="ECO:0000256" key="5">
    <source>
        <dbReference type="ARBA" id="ARBA00022452"/>
    </source>
</evidence>
<evidence type="ECO:0000313" key="19">
    <source>
        <dbReference type="EMBL" id="WHP82489.1"/>
    </source>
</evidence>
<dbReference type="Pfam" id="PF03797">
    <property type="entry name" value="Autotransporter"/>
    <property type="match status" value="1"/>
</dbReference>
<evidence type="ECO:0000256" key="12">
    <source>
        <dbReference type="ARBA" id="ARBA00022825"/>
    </source>
</evidence>
<dbReference type="Gene3D" id="2.40.10.120">
    <property type="match status" value="1"/>
</dbReference>
<evidence type="ECO:0000256" key="3">
    <source>
        <dbReference type="ARBA" id="ARBA00004571"/>
    </source>
</evidence>
<evidence type="ECO:0000259" key="17">
    <source>
        <dbReference type="PROSITE" id="PS51208"/>
    </source>
</evidence>
<keyword evidence="6" id="KW-0964">Secreted</keyword>
<keyword evidence="15" id="KW-0865">Zymogen</keyword>
<keyword evidence="20" id="KW-1185">Reference proteome</keyword>
<dbReference type="InterPro" id="IPR011050">
    <property type="entry name" value="Pectin_lyase_fold/virulence"/>
</dbReference>
<evidence type="ECO:0000256" key="6">
    <source>
        <dbReference type="ARBA" id="ARBA00022525"/>
    </source>
</evidence>
<dbReference type="SUPFAM" id="SSF103515">
    <property type="entry name" value="Autotransporter"/>
    <property type="match status" value="1"/>
</dbReference>
<dbReference type="PRINTS" id="PR00921">
    <property type="entry name" value="IGASERPTASE"/>
</dbReference>
<dbReference type="InterPro" id="IPR036709">
    <property type="entry name" value="Autotransporte_beta_dom_sf"/>
</dbReference>
<proteinExistence type="predicted"/>
<dbReference type="Gene3D" id="3.30.160.280">
    <property type="match status" value="1"/>
</dbReference>
<keyword evidence="13" id="KW-0843">Virulence</keyword>
<keyword evidence="16" id="KW-0998">Cell outer membrane</keyword>
<dbReference type="Proteomes" id="UP001238370">
    <property type="component" value="Chromosome"/>
</dbReference>
<evidence type="ECO:0000256" key="13">
    <source>
        <dbReference type="ARBA" id="ARBA00023026"/>
    </source>
</evidence>
<evidence type="ECO:0000256" key="11">
    <source>
        <dbReference type="ARBA" id="ARBA00022801"/>
    </source>
</evidence>
<dbReference type="SUPFAM" id="SSF51126">
    <property type="entry name" value="Pectin lyase-like"/>
    <property type="match status" value="2"/>
</dbReference>
<dbReference type="Gene3D" id="2.160.20.20">
    <property type="match status" value="6"/>
</dbReference>
<keyword evidence="5" id="KW-1134">Transmembrane beta strand</keyword>
<dbReference type="SMART" id="SM00869">
    <property type="entry name" value="Autotransporter"/>
    <property type="match status" value="1"/>
</dbReference>
<sequence length="2648" mass="274903">MNKIFSLKYSNISGGYIAVAEHCRGAKKTGRQKINPGISPLLFFGALLSASPGIASVVSDEIPYSVFRDFAENKGVFQPGAENIEIYNKAGELVGVLDKAPFPDFSSASASSGIAALVAPQYIAGVAHNGGYSSVSFGDSSNNYRLVDRNEYGVQDFHLPRLNKIVTEVVPIPMTTAGIARDTYKNTARFPIFYRVGSGNQYTKTRDGRLRHLQGAYGYLTGGTIGVPGISDHTIVANPGDTFDPINGPLASYGAPGDSGSPLYTYDAQEGRWVLVAVLRSYNGDSGRTNWWVVLPTDFIHAEMAKDSDPAVTFTAGQGALQWTYDSRSNSGSLSQPRSTVQFTMHGQAGNDLNAGKNLLFQTDGSGAGGEILLQNTINQGAGVLTFEDSYRVTPQNNQTWVGGGIIVNSEATLDWQVNGVAGDNLHRLGSGTLYVRGVGINEGGLKVGDGLTLLDQRPDAAGNVRAFSSLNIASGRPTVKLMADGQLDPDTVTWGFRGGVLDLNGHDMAFHTLRMADYGAKVTNSADARAQLSLNYQPLNYLSAVAYPLRGWTDARVGTPGDLYRYENRHTNTVDYFLLNTSGNYGYFPTNQTSNGPWTYLGHDEASARQTLMLNEQRRSQIIHGQFSDNLDIVNLAEPGMIGTTVFDGRVAITGDFSQRGGSLQFQGHPVTHARDFSTGRPPVSADQPDWEARSFALNTLTLTQADFSLARNAVLLGDIQADASRVILNSNRVFVDSRDGEGVTSADTDVSEGQLSAEVVARSEHQGNILLENRSILVAGGLLNGAVTAANSLVALMADSEHTGDIAARDSLLWLVSGAEQLGDLQLSGVAQLTSLGGIVGNLSAAAGAALLEQGSQLQGDVTLTDGATLISRGQTRGNLSADASALTLESGAVQQGDLQLSGGAQLTSQGGIVGNLSAAAGAALLEQGSQLQGDVTLTDGATLISRGQTRGNLSADASALTLESGAVQQGDLQLSGGAQLTSQGEIEGRLRADASSALLAQGSLHRGGDIGLSDGATLALAGRNQSAIGAEASLLALGRSAEQRGDIALSQSLLVSGGRSQGALNLSDSGAYFGQASQHRGDLSLLGDDAWLTSLGEIEGRLRAEGSTVLLEQGSQLQGDVTLTDSAALTSRGETRGSLSTDASAITLESGAVQQGDLQLSGGARLTSLGEIEGRLRAEGSTVLLEQGSQLQGDVTLTDSAALTSRGLTRGSLSTDASAITLESGAVQQGDLQLSGGARLTSLGEIEGRLRAESSTVLLEQGSQLLGDITLAGNAALTSRGQTRGILSADASAIALESGALQQGEVRLDRGTTLTSQGGIVGNLHADASTITLESGAVQQGDLQLGGASDLTSLGEIVGSLSVDASSVLLERGSQLQGDVILMDSAALTSRGQTRGNLSADASTITLERSAVQQGDLQLGGASDLTSLGKIVGSLSADASTVLLEWGSRLQGDITLTDSAMLTSQGEIVGRLRADASLALLAQRSLHRDGDIGLSNGATLALVGRNQSAIGAEASLLALGYDAIQRGDIALSQSLLVSWGLNYGALSLSDSGAYFGPASQHKGDLSLLGDDAWLVLLQGGLLWGDVTLTDGAMLTSRGQTMGSLSADASTITLENGSFQLGDLQLSGASDLTSLGEFKGSLSVDASNALLEQGSQLLGDITLAGNAALTSRGQTRGILSVAASAITLENGAEQQGDIRLDNGASLTSQGLTEGLLSADASTITLESGAVQQGDLQLGGASDLTSLGEIEGSLSVDASSVLLEQGSQLLGDITLAGNAALTSRGQTRGILSADASAITLENGAVQQGDLQLSDASDLTSLGEIEGRLSVDASSVLLERGSQLQGDVTLTDGAALTSRGQTRGLLSADASAIALESGALQQGEVRLDKGTTLTSQGGIVGNLSMDASNALLERGSQLQGDVTLAGNAALTSRGQTRGLLSADASIIALESGAVQRGDLQLSGGAQLTSQGEIEGRLRAEGSTVLLEQGSQLQGDVTLAGNAALTSRGQTRGLLSADASIITLESGAVQRGDLQLSGGAQLTSQGEIEGRLRAEGSSALLAQGSLHRGGDIGLSDGATLALAGRNQSAIGAEASLLALGRSAEQRGDVALSQSLLVSGGRSQGTLSLSDSGAYFGQASQHRGDLSLQGDDAWLAVLSGAALRGDLTVDGAGLLRFGTSPAPEIAIAATPPAAGLADYRGRIAAPEARVEMRDTLWRMSGTSTLGSLRVEESLITATDGAFMTLSVDRLHADGAALVLRADAGISDRLVINERLSGGNNTVLVNYLEPTLPEGQLDVSLISAPVGSDRETFTAHRQHMGFSEVMPALITREADSQLEWVLSGFDVTPDSEREEDAASLLSLNYRSFMAEVQYLDKRQLDLRNGPAGTGAWARVLHGAGSAAENYRDRYLHLQLGADRRYGLGDESDLLAGVTFTFTDGRASGDAFSSRSRALGAGLYATALFPSGLFVDLNGKYVHHSTEYQVNLAGLGERKASNHAWYARADVGYRYELGESAFVEPHLELVYGTYSSTRFDWQDQGMAVSLAQPRFTPLLATAGVALGKRVDIGEWQTTLRAGLDYQSALRPAGDTRLRDASGERTIRGERDGRLRYSLGAESRIGDALQLGLEVERSSLGDYNLDYSVQATLRYRF</sequence>
<dbReference type="Gene3D" id="2.40.128.130">
    <property type="entry name" value="Autotransporter beta-domain"/>
    <property type="match status" value="1"/>
</dbReference>
<evidence type="ECO:0000256" key="16">
    <source>
        <dbReference type="ARBA" id="ARBA00023237"/>
    </source>
</evidence>
<evidence type="ECO:0000256" key="9">
    <source>
        <dbReference type="ARBA" id="ARBA00022729"/>
    </source>
</evidence>
<dbReference type="PROSITE" id="PS51208">
    <property type="entry name" value="AUTOTRANSPORTER"/>
    <property type="match status" value="1"/>
</dbReference>
<dbReference type="NCBIfam" id="TIGR01414">
    <property type="entry name" value="autotrans_barl"/>
    <property type="match status" value="1"/>
</dbReference>
<keyword evidence="10" id="KW-0574">Periplasm</keyword>
<keyword evidence="11" id="KW-0378">Hydrolase</keyword>
<dbReference type="InterPro" id="IPR012332">
    <property type="entry name" value="Autotransporter_pectin_lyase_C"/>
</dbReference>
<gene>
    <name evidence="19" type="ORF">MQ095_11805</name>
</gene>
<dbReference type="Pfam" id="PF24078">
    <property type="entry name" value="Beta-sol_PIC_HAP1_IgA0_2nd"/>
    <property type="match status" value="1"/>
</dbReference>
<name>A0ABY8S9Q5_9GAMM</name>
<protein>
    <submittedName>
        <fullName evidence="19">Autotransporter outer membrane beta-barrel domain-containing protein</fullName>
    </submittedName>
</protein>
<evidence type="ECO:0000256" key="14">
    <source>
        <dbReference type="ARBA" id="ARBA00023136"/>
    </source>
</evidence>
<evidence type="ECO:0000259" key="18">
    <source>
        <dbReference type="PROSITE" id="PS51691"/>
    </source>
</evidence>
<organism evidence="19 20">
    <name type="scientific">Edwardsiella anguillarum</name>
    <dbReference type="NCBI Taxonomy" id="1821960"/>
    <lineage>
        <taxon>Bacteria</taxon>
        <taxon>Pseudomonadati</taxon>
        <taxon>Pseudomonadota</taxon>
        <taxon>Gammaproteobacteria</taxon>
        <taxon>Enterobacterales</taxon>
        <taxon>Hafniaceae</taxon>
        <taxon>Edwardsiella</taxon>
    </lineage>
</organism>
<dbReference type="InterPro" id="IPR057393">
    <property type="entry name" value="PIC_HAP1_IgA0_b-sol2"/>
</dbReference>
<accession>A0ABY8S9Q5</accession>
<dbReference type="InterPro" id="IPR006315">
    <property type="entry name" value="OM_autotransptr_brl_dom"/>
</dbReference>
<dbReference type="RefSeq" id="WP_151041876.1">
    <property type="nucleotide sequence ID" value="NZ_CP094302.2"/>
</dbReference>
<evidence type="ECO:0000256" key="2">
    <source>
        <dbReference type="ARBA" id="ARBA00004418"/>
    </source>
</evidence>
<feature type="domain" description="Peptidase S6" evidence="18">
    <location>
        <begin position="56"/>
        <end position="302"/>
    </location>
</feature>
<dbReference type="EMBL" id="CP094302">
    <property type="protein sequence ID" value="WHP82489.1"/>
    <property type="molecule type" value="Genomic_DNA"/>
</dbReference>
<evidence type="ECO:0000256" key="8">
    <source>
        <dbReference type="ARBA" id="ARBA00022692"/>
    </source>
</evidence>
<dbReference type="InterPro" id="IPR000710">
    <property type="entry name" value="Peptidase_S6"/>
</dbReference>
<evidence type="ECO:0000256" key="10">
    <source>
        <dbReference type="ARBA" id="ARBA00022764"/>
    </source>
</evidence>
<dbReference type="Pfam" id="PF02395">
    <property type="entry name" value="Peptidase_S6"/>
    <property type="match status" value="1"/>
</dbReference>
<keyword evidence="9" id="KW-0732">Signal</keyword>
<evidence type="ECO:0000256" key="1">
    <source>
        <dbReference type="ARBA" id="ARBA00004241"/>
    </source>
</evidence>
<dbReference type="InterPro" id="IPR005546">
    <property type="entry name" value="Autotransporte_beta"/>
</dbReference>
<keyword evidence="14" id="KW-0472">Membrane</keyword>